<gene>
    <name evidence="1" type="ORF">Cfor_04985</name>
</gene>
<dbReference type="OrthoDB" id="528704at2759"/>
<organism evidence="1 2">
    <name type="scientific">Coptotermes formosanus</name>
    <name type="common">Formosan subterranean termite</name>
    <dbReference type="NCBI Taxonomy" id="36987"/>
    <lineage>
        <taxon>Eukaryota</taxon>
        <taxon>Metazoa</taxon>
        <taxon>Ecdysozoa</taxon>
        <taxon>Arthropoda</taxon>
        <taxon>Hexapoda</taxon>
        <taxon>Insecta</taxon>
        <taxon>Pterygota</taxon>
        <taxon>Neoptera</taxon>
        <taxon>Polyneoptera</taxon>
        <taxon>Dictyoptera</taxon>
        <taxon>Blattodea</taxon>
        <taxon>Blattoidea</taxon>
        <taxon>Termitoidae</taxon>
        <taxon>Rhinotermitidae</taxon>
        <taxon>Coptotermes</taxon>
    </lineage>
</organism>
<sequence>MVKAVHGFDRYNCTRRQLESCISWLQVALLAAAGFTTAHSSVITVDTVFGHAWKSDRETCCCGLISMKMVHDGSGSWIEVFNNDGLLLLQDITVLSTLSSVPLVLKEEAVVDLFESKHSAVKLSLESCINLLGIGMIVYRSPKE</sequence>
<accession>A0A6L2PCK8</accession>
<protein>
    <submittedName>
        <fullName evidence="1">Uncharacterized protein</fullName>
    </submittedName>
</protein>
<reference evidence="2" key="1">
    <citation type="submission" date="2020-01" db="EMBL/GenBank/DDBJ databases">
        <title>Draft genome sequence of the Termite Coptotermes fromosanus.</title>
        <authorList>
            <person name="Itakura S."/>
            <person name="Yosikawa Y."/>
            <person name="Umezawa K."/>
        </authorList>
    </citation>
    <scope>NUCLEOTIDE SEQUENCE [LARGE SCALE GENOMIC DNA]</scope>
</reference>
<keyword evidence="2" id="KW-1185">Reference proteome</keyword>
<dbReference type="AlphaFoldDB" id="A0A6L2PCK8"/>
<dbReference type="EMBL" id="BLKM01003593">
    <property type="protein sequence ID" value="GFG29160.1"/>
    <property type="molecule type" value="Genomic_DNA"/>
</dbReference>
<proteinExistence type="predicted"/>
<name>A0A6L2PCK8_COPFO</name>
<evidence type="ECO:0000313" key="1">
    <source>
        <dbReference type="EMBL" id="GFG29160.1"/>
    </source>
</evidence>
<dbReference type="Proteomes" id="UP000502823">
    <property type="component" value="Unassembled WGS sequence"/>
</dbReference>
<comment type="caution">
    <text evidence="1">The sequence shown here is derived from an EMBL/GenBank/DDBJ whole genome shotgun (WGS) entry which is preliminary data.</text>
</comment>
<dbReference type="InParanoid" id="A0A6L2PCK8"/>
<evidence type="ECO:0000313" key="2">
    <source>
        <dbReference type="Proteomes" id="UP000502823"/>
    </source>
</evidence>